<accession>C0NL15</accession>
<organism evidence="2 3">
    <name type="scientific">Ajellomyces capsulatus (strain G186AR / H82 / ATCC MYA-2454 / RMSCC 2432)</name>
    <name type="common">Darling's disease fungus</name>
    <name type="synonym">Histoplasma capsulatum</name>
    <dbReference type="NCBI Taxonomy" id="447093"/>
    <lineage>
        <taxon>Eukaryota</taxon>
        <taxon>Fungi</taxon>
        <taxon>Dikarya</taxon>
        <taxon>Ascomycota</taxon>
        <taxon>Pezizomycotina</taxon>
        <taxon>Eurotiomycetes</taxon>
        <taxon>Eurotiomycetidae</taxon>
        <taxon>Onygenales</taxon>
        <taxon>Ajellomycetaceae</taxon>
        <taxon>Histoplasma</taxon>
    </lineage>
</organism>
<dbReference type="GeneID" id="69036861"/>
<protein>
    <submittedName>
        <fullName evidence="2">Uncharacterized protein</fullName>
    </submittedName>
</protein>
<dbReference type="STRING" id="447093.C0NL15"/>
<name>C0NL15_AJECG</name>
<feature type="region of interest" description="Disordered" evidence="1">
    <location>
        <begin position="78"/>
        <end position="123"/>
    </location>
</feature>
<evidence type="ECO:0000313" key="3">
    <source>
        <dbReference type="Proteomes" id="UP000001631"/>
    </source>
</evidence>
<feature type="compositionally biased region" description="Basic and acidic residues" evidence="1">
    <location>
        <begin position="84"/>
        <end position="123"/>
    </location>
</feature>
<reference evidence="2" key="1">
    <citation type="submission" date="2009-02" db="EMBL/GenBank/DDBJ databases">
        <title>The Genome Sequence of Ajellomyces capsulatus strain G186AR.</title>
        <authorList>
            <consortium name="The Broad Institute Genome Sequencing Platform"/>
            <person name="Champion M."/>
            <person name="Cuomo C."/>
            <person name="Ma L.-J."/>
            <person name="Henn M.R."/>
            <person name="Sil A."/>
            <person name="Goldman B."/>
            <person name="Young S.K."/>
            <person name="Kodira C.D."/>
            <person name="Zeng Q."/>
            <person name="Koehrsen M."/>
            <person name="Alvarado L."/>
            <person name="Berlin A."/>
            <person name="Borenstein D."/>
            <person name="Chen Z."/>
            <person name="Engels R."/>
            <person name="Freedman E."/>
            <person name="Gellesch M."/>
            <person name="Goldberg J."/>
            <person name="Griggs A."/>
            <person name="Gujja S."/>
            <person name="Heiman D."/>
            <person name="Hepburn T."/>
            <person name="Howarth C."/>
            <person name="Jen D."/>
            <person name="Larson L."/>
            <person name="Lewis B."/>
            <person name="Mehta T."/>
            <person name="Park D."/>
            <person name="Pearson M."/>
            <person name="Roberts A."/>
            <person name="Saif S."/>
            <person name="Shea T."/>
            <person name="Shenoy N."/>
            <person name="Sisk P."/>
            <person name="Stolte C."/>
            <person name="Sykes S."/>
            <person name="Walk T."/>
            <person name="White J."/>
            <person name="Yandava C."/>
            <person name="Klein B."/>
            <person name="McEwen J.G."/>
            <person name="Puccia R."/>
            <person name="Goldman G.H."/>
            <person name="Felipe M.S."/>
            <person name="Nino-Vega G."/>
            <person name="San-Blas G."/>
            <person name="Taylor J."/>
            <person name="Mendoza L."/>
            <person name="Galagan J."/>
            <person name="Nusbaum C."/>
            <person name="Birren B."/>
        </authorList>
    </citation>
    <scope>NUCLEOTIDE SEQUENCE</scope>
    <source>
        <strain evidence="2">G186AR</strain>
    </source>
</reference>
<dbReference type="HOGENOM" id="CLU_1209513_0_0_1"/>
<feature type="region of interest" description="Disordered" evidence="1">
    <location>
        <begin position="173"/>
        <end position="201"/>
    </location>
</feature>
<dbReference type="AlphaFoldDB" id="C0NL15"/>
<dbReference type="EMBL" id="GG663366">
    <property type="protein sequence ID" value="EEH08556.1"/>
    <property type="molecule type" value="Genomic_DNA"/>
</dbReference>
<proteinExistence type="predicted"/>
<feature type="compositionally biased region" description="Polar residues" evidence="1">
    <location>
        <begin position="187"/>
        <end position="201"/>
    </location>
</feature>
<dbReference type="Proteomes" id="UP000001631">
    <property type="component" value="Unassembled WGS sequence"/>
</dbReference>
<evidence type="ECO:0000313" key="2">
    <source>
        <dbReference type="EMBL" id="EEH08556.1"/>
    </source>
</evidence>
<gene>
    <name evidence="2" type="ORF">HCBG_03845</name>
</gene>
<keyword evidence="3" id="KW-1185">Reference proteome</keyword>
<dbReference type="RefSeq" id="XP_045289037.1">
    <property type="nucleotide sequence ID" value="XM_045430894.1"/>
</dbReference>
<dbReference type="InParanoid" id="C0NL15"/>
<sequence length="229" mass="25466">MQKKPRVTACVLTPLRSWRYPVFLRVPLGILWKLLVDDGIDFRSPEPYEGGDVITELIEGKSVAFFTEISSQTRCKQNSNCGRKGFECQSQERNEREDELVSRAPSKPDQDDNSKLDVDSKCQPDATKHRLDNLVSNVGMASVQVASDPKYLGSTFEISFARVVFSAVGNSFSTSSTERGGLRSAERQTGGTLARPDSSSSMCDSIFGLQERPIMKPKLFQAKWSQNSL</sequence>
<evidence type="ECO:0000256" key="1">
    <source>
        <dbReference type="SAM" id="MobiDB-lite"/>
    </source>
</evidence>